<name>A0ACD5YQP2_AVESA</name>
<accession>A0ACD5YQP2</accession>
<reference evidence="1" key="1">
    <citation type="submission" date="2021-05" db="EMBL/GenBank/DDBJ databases">
        <authorList>
            <person name="Scholz U."/>
            <person name="Mascher M."/>
            <person name="Fiebig A."/>
        </authorList>
    </citation>
    <scope>NUCLEOTIDE SEQUENCE [LARGE SCALE GENOMIC DNA]</scope>
</reference>
<dbReference type="Proteomes" id="UP001732700">
    <property type="component" value="Chromosome 6A"/>
</dbReference>
<reference evidence="1" key="2">
    <citation type="submission" date="2025-09" db="UniProtKB">
        <authorList>
            <consortium name="EnsemblPlants"/>
        </authorList>
    </citation>
    <scope>IDENTIFICATION</scope>
</reference>
<evidence type="ECO:0000313" key="2">
    <source>
        <dbReference type="Proteomes" id="UP001732700"/>
    </source>
</evidence>
<organism evidence="1 2">
    <name type="scientific">Avena sativa</name>
    <name type="common">Oat</name>
    <dbReference type="NCBI Taxonomy" id="4498"/>
    <lineage>
        <taxon>Eukaryota</taxon>
        <taxon>Viridiplantae</taxon>
        <taxon>Streptophyta</taxon>
        <taxon>Embryophyta</taxon>
        <taxon>Tracheophyta</taxon>
        <taxon>Spermatophyta</taxon>
        <taxon>Magnoliopsida</taxon>
        <taxon>Liliopsida</taxon>
        <taxon>Poales</taxon>
        <taxon>Poaceae</taxon>
        <taxon>BOP clade</taxon>
        <taxon>Pooideae</taxon>
        <taxon>Poodae</taxon>
        <taxon>Poeae</taxon>
        <taxon>Poeae Chloroplast Group 1 (Aveneae type)</taxon>
        <taxon>Aveninae</taxon>
        <taxon>Avena</taxon>
    </lineage>
</organism>
<keyword evidence="2" id="KW-1185">Reference proteome</keyword>
<sequence>MPRATVGTSLCTMPTATLRRRLSSTPSPTPTAVATPTARLIWTDRKHSSTDRSSSPGLLNSESMAMAAPDWVQPAVKLASSWVFPTVALSSLVAHLLLVFFSGIRRRQAYGVRRFLLWLAYQVNNWAPIYVLGNLYFDTEPQEKQLYAFWVPFLMLHLARPDNISAYSMEDNALAGRVMLFVPFQSMGAFTIIYRYIHVDSTAGTLRPASWIMFSLACFKYVESVMALRGGDLDNIRSSFKPTSRVGTQDHRVAPEDDKYLLFAHGLLDICKGAFTDYPVKMDDRERQRVDYFGWEKMPQVVEMELSLMFDILYTKAAMVHTWGGYGIRVVSPFLTAVAFLLFWFRHREQGGSIAAEMSISATWKRTRRLVVSLDTSRLSISGCELLRDKKASSYRTWSGIIGQHNLLGHCRDTESRCSKLAKCIGLEESWNEHCYSGPRRGLDLWRQKAVRKVLFERIWSLVLILAKEEEGKKAEPPAPPTGHQRRRDLDRALGFDPEIEEVVLIWHIAAEVFLSKIQNTAQERSTDQTENVIMAREKDIRVVSDYMLFLIAVRPAGMISGLTIRSLYEDTRSSLNTLWGGGCASPTAGVDNLQLAQILQEKIETHSKIRRKLQGMRSELFGTKLDIPDMIDLIFDVWVRLLIYVSIRCSRDSHAKQLGRGGELTTIVWILAQHGGMFRQRRG</sequence>
<proteinExistence type="predicted"/>
<evidence type="ECO:0000313" key="1">
    <source>
        <dbReference type="EnsemblPlants" id="AVESA.00010b.r2.6AG1007280.1.CDS"/>
    </source>
</evidence>
<protein>
    <submittedName>
        <fullName evidence="1">Uncharacterized protein</fullName>
    </submittedName>
</protein>
<dbReference type="EnsemblPlants" id="AVESA.00010b.r2.6AG1007280.1">
    <property type="protein sequence ID" value="AVESA.00010b.r2.6AG1007280.1.CDS"/>
    <property type="gene ID" value="AVESA.00010b.r2.6AG1007280"/>
</dbReference>